<dbReference type="AlphaFoldDB" id="A0A919WC93"/>
<comment type="caution">
    <text evidence="2">The sequence shown here is derived from an EMBL/GenBank/DDBJ whole genome shotgun (WGS) entry which is preliminary data.</text>
</comment>
<proteinExistence type="predicted"/>
<protein>
    <submittedName>
        <fullName evidence="2">Uncharacterized protein</fullName>
    </submittedName>
</protein>
<evidence type="ECO:0000313" key="3">
    <source>
        <dbReference type="Proteomes" id="UP000677082"/>
    </source>
</evidence>
<dbReference type="Proteomes" id="UP000677082">
    <property type="component" value="Unassembled WGS sequence"/>
</dbReference>
<feature type="transmembrane region" description="Helical" evidence="1">
    <location>
        <begin position="56"/>
        <end position="82"/>
    </location>
</feature>
<evidence type="ECO:0000256" key="1">
    <source>
        <dbReference type="SAM" id="Phobius"/>
    </source>
</evidence>
<keyword evidence="1" id="KW-1133">Transmembrane helix</keyword>
<dbReference type="EMBL" id="BOQN01000149">
    <property type="protein sequence ID" value="GIM97535.1"/>
    <property type="molecule type" value="Genomic_DNA"/>
</dbReference>
<organism evidence="2 3">
    <name type="scientific">Paractinoplanes toevensis</name>
    <dbReference type="NCBI Taxonomy" id="571911"/>
    <lineage>
        <taxon>Bacteria</taxon>
        <taxon>Bacillati</taxon>
        <taxon>Actinomycetota</taxon>
        <taxon>Actinomycetes</taxon>
        <taxon>Micromonosporales</taxon>
        <taxon>Micromonosporaceae</taxon>
        <taxon>Paractinoplanes</taxon>
    </lineage>
</organism>
<keyword evidence="1" id="KW-0812">Transmembrane</keyword>
<reference evidence="2 3" key="1">
    <citation type="submission" date="2021-03" db="EMBL/GenBank/DDBJ databases">
        <title>Whole genome shotgun sequence of Actinoplanes toevensis NBRC 105298.</title>
        <authorList>
            <person name="Komaki H."/>
            <person name="Tamura T."/>
        </authorList>
    </citation>
    <scope>NUCLEOTIDE SEQUENCE [LARGE SCALE GENOMIC DNA]</scope>
    <source>
        <strain evidence="2 3">NBRC 105298</strain>
    </source>
</reference>
<sequence length="220" mass="24501">MGCKCPTRIDHRDYILGMIANVRRWVDSVAGFQGRYLRWESRAVRRLGGWSVPRRWATFVLLPTLLFCCGGTVVGVPAAWVLRQTMEASRGAPSPDAAADSYLMALGYNTEDGLLPILDNDHQDDLLAEWRAYRKAMDNTSPAPSRLDFGALAVGQVVDGRAEVTTEVSATWWGTDGRAIAYSSEEYTWRFKTREDNGWQVVSVEAPTWCGGYVRLDACA</sequence>
<keyword evidence="1" id="KW-0472">Membrane</keyword>
<name>A0A919WC93_9ACTN</name>
<accession>A0A919WC93</accession>
<keyword evidence="3" id="KW-1185">Reference proteome</keyword>
<evidence type="ECO:0000313" key="2">
    <source>
        <dbReference type="EMBL" id="GIM97535.1"/>
    </source>
</evidence>
<gene>
    <name evidence="2" type="ORF">Ato02nite_093280</name>
</gene>